<evidence type="ECO:0000256" key="7">
    <source>
        <dbReference type="ARBA" id="ARBA00022777"/>
    </source>
</evidence>
<organism evidence="14 15">
    <name type="scientific">Paenibacillus endophyticus</name>
    <dbReference type="NCBI Taxonomy" id="1294268"/>
    <lineage>
        <taxon>Bacteria</taxon>
        <taxon>Bacillati</taxon>
        <taxon>Bacillota</taxon>
        <taxon>Bacilli</taxon>
        <taxon>Bacillales</taxon>
        <taxon>Paenibacillaceae</taxon>
        <taxon>Paenibacillus</taxon>
    </lineage>
</organism>
<dbReference type="InterPro" id="IPR003594">
    <property type="entry name" value="HATPase_dom"/>
</dbReference>
<comment type="catalytic activity">
    <reaction evidence="1">
        <text>ATP + protein L-histidine = ADP + protein N-phospho-L-histidine.</text>
        <dbReference type="EC" id="2.7.13.3"/>
    </reaction>
</comment>
<dbReference type="SMART" id="SM00388">
    <property type="entry name" value="HisKA"/>
    <property type="match status" value="1"/>
</dbReference>
<dbReference type="Proteomes" id="UP000518605">
    <property type="component" value="Unassembled WGS sequence"/>
</dbReference>
<keyword evidence="6" id="KW-0547">Nucleotide-binding</keyword>
<comment type="subcellular location">
    <subcellularLocation>
        <location evidence="2">Cell membrane</location>
        <topology evidence="2">Multi-pass membrane protein</topology>
    </subcellularLocation>
</comment>
<dbReference type="AlphaFoldDB" id="A0A7W5C9U7"/>
<dbReference type="InterPro" id="IPR003661">
    <property type="entry name" value="HisK_dim/P_dom"/>
</dbReference>
<gene>
    <name evidence="14" type="ORF">FHS16_003872</name>
</gene>
<evidence type="ECO:0000256" key="2">
    <source>
        <dbReference type="ARBA" id="ARBA00004651"/>
    </source>
</evidence>
<reference evidence="14 15" key="1">
    <citation type="submission" date="2020-08" db="EMBL/GenBank/DDBJ databases">
        <title>Genomic Encyclopedia of Type Strains, Phase III (KMG-III): the genomes of soil and plant-associated and newly described type strains.</title>
        <authorList>
            <person name="Whitman W."/>
        </authorList>
    </citation>
    <scope>NUCLEOTIDE SEQUENCE [LARGE SCALE GENOMIC DNA]</scope>
    <source>
        <strain evidence="14 15">CECT 8234</strain>
    </source>
</reference>
<evidence type="ECO:0000256" key="5">
    <source>
        <dbReference type="ARBA" id="ARBA00022679"/>
    </source>
</evidence>
<dbReference type="InterPro" id="IPR036097">
    <property type="entry name" value="HisK_dim/P_sf"/>
</dbReference>
<dbReference type="SMART" id="SM00387">
    <property type="entry name" value="HATPase_c"/>
    <property type="match status" value="1"/>
</dbReference>
<accession>A0A7W5C9U7</accession>
<keyword evidence="7 14" id="KW-0418">Kinase</keyword>
<evidence type="ECO:0000256" key="6">
    <source>
        <dbReference type="ARBA" id="ARBA00022741"/>
    </source>
</evidence>
<evidence type="ECO:0000256" key="4">
    <source>
        <dbReference type="ARBA" id="ARBA00022553"/>
    </source>
</evidence>
<evidence type="ECO:0000256" key="12">
    <source>
        <dbReference type="SAM" id="Phobius"/>
    </source>
</evidence>
<dbReference type="InterPro" id="IPR005467">
    <property type="entry name" value="His_kinase_dom"/>
</dbReference>
<dbReference type="InterPro" id="IPR050351">
    <property type="entry name" value="BphY/WalK/GraS-like"/>
</dbReference>
<feature type="transmembrane region" description="Helical" evidence="12">
    <location>
        <begin position="9"/>
        <end position="31"/>
    </location>
</feature>
<keyword evidence="10 12" id="KW-0472">Membrane</keyword>
<keyword evidence="15" id="KW-1185">Reference proteome</keyword>
<comment type="caution">
    <text evidence="14">The sequence shown here is derived from an EMBL/GenBank/DDBJ whole genome shotgun (WGS) entry which is preliminary data.</text>
</comment>
<keyword evidence="12" id="KW-0812">Transmembrane</keyword>
<dbReference type="RefSeq" id="WP_183566079.1">
    <property type="nucleotide sequence ID" value="NZ_CBCSLB010000012.1"/>
</dbReference>
<dbReference type="Pfam" id="PF02518">
    <property type="entry name" value="HATPase_c"/>
    <property type="match status" value="1"/>
</dbReference>
<dbReference type="EC" id="2.7.13.3" evidence="3"/>
<keyword evidence="4" id="KW-0597">Phosphoprotein</keyword>
<dbReference type="SUPFAM" id="SSF47384">
    <property type="entry name" value="Homodimeric domain of signal transducing histidine kinase"/>
    <property type="match status" value="1"/>
</dbReference>
<dbReference type="Gene3D" id="1.10.287.130">
    <property type="match status" value="1"/>
</dbReference>
<dbReference type="EMBL" id="JACHXW010000012">
    <property type="protein sequence ID" value="MBB3153797.1"/>
    <property type="molecule type" value="Genomic_DNA"/>
</dbReference>
<dbReference type="GO" id="GO:0005524">
    <property type="term" value="F:ATP binding"/>
    <property type="evidence" value="ECO:0007669"/>
    <property type="project" value="UniProtKB-KW"/>
</dbReference>
<keyword evidence="12" id="KW-1133">Transmembrane helix</keyword>
<dbReference type="FunFam" id="1.10.287.130:FF:000001">
    <property type="entry name" value="Two-component sensor histidine kinase"/>
    <property type="match status" value="1"/>
</dbReference>
<dbReference type="Gene3D" id="3.30.565.10">
    <property type="entry name" value="Histidine kinase-like ATPase, C-terminal domain"/>
    <property type="match status" value="1"/>
</dbReference>
<feature type="region of interest" description="Disordered" evidence="11">
    <location>
        <begin position="53"/>
        <end position="87"/>
    </location>
</feature>
<feature type="transmembrane region" description="Helical" evidence="12">
    <location>
        <begin position="172"/>
        <end position="190"/>
    </location>
</feature>
<feature type="compositionally biased region" description="Basic and acidic residues" evidence="11">
    <location>
        <begin position="53"/>
        <end position="63"/>
    </location>
</feature>
<dbReference type="Pfam" id="PF00512">
    <property type="entry name" value="HisKA"/>
    <property type="match status" value="1"/>
</dbReference>
<keyword evidence="5" id="KW-0808">Transferase</keyword>
<dbReference type="PANTHER" id="PTHR45453:SF1">
    <property type="entry name" value="PHOSPHATE REGULON SENSOR PROTEIN PHOR"/>
    <property type="match status" value="1"/>
</dbReference>
<dbReference type="CDD" id="cd00082">
    <property type="entry name" value="HisKA"/>
    <property type="match status" value="1"/>
</dbReference>
<evidence type="ECO:0000256" key="10">
    <source>
        <dbReference type="ARBA" id="ARBA00023136"/>
    </source>
</evidence>
<dbReference type="InterPro" id="IPR036890">
    <property type="entry name" value="HATPase_C_sf"/>
</dbReference>
<dbReference type="PRINTS" id="PR00344">
    <property type="entry name" value="BCTRLSENSOR"/>
</dbReference>
<dbReference type="GO" id="GO:0004721">
    <property type="term" value="F:phosphoprotein phosphatase activity"/>
    <property type="evidence" value="ECO:0007669"/>
    <property type="project" value="TreeGrafter"/>
</dbReference>
<evidence type="ECO:0000256" key="1">
    <source>
        <dbReference type="ARBA" id="ARBA00000085"/>
    </source>
</evidence>
<dbReference type="GO" id="GO:0016036">
    <property type="term" value="P:cellular response to phosphate starvation"/>
    <property type="evidence" value="ECO:0007669"/>
    <property type="project" value="TreeGrafter"/>
</dbReference>
<evidence type="ECO:0000256" key="8">
    <source>
        <dbReference type="ARBA" id="ARBA00022840"/>
    </source>
</evidence>
<dbReference type="FunFam" id="3.30.565.10:FF:000006">
    <property type="entry name" value="Sensor histidine kinase WalK"/>
    <property type="match status" value="1"/>
</dbReference>
<sequence length="429" mass="48086">MFNKLKNRFLLLNLITITVMMLAAFTAIYAITYQDVRRDINMELHQVSEFYHKQQDGPRRFEPVDDGAPPPEELQGELPAGMKDDGWRPERSVSFKLEADSSGTLTSTDSRFDMEESFFQAALEKALAAGKTTGQLKLDGNEWAFIVQSTSSAGNMFVFMDITAQQGILTNLIYTFGAVALVMLVFIYFISRYFASRSIAPVKEAFEKQKQFIANASHELKTPLAVIQTNADVLLANSEDTIVNQAKWLHVIKQETLRMAKLTSDLLYLTEMEDARSAMMHAEFDLSEAVETIILTMEAVIFEKELQLVYDIEPGLTVNGSSEQIKQVIMILLDNAIKYAGQRGLIEIALKKQHQDVVLSVANTGEGIASEHLHRIFDRFYRTDSSRTRTQGGHGLGLSIAKSIVDQHAGKLYATSELGESTTFYLHLD</sequence>
<dbReference type="GO" id="GO:0000155">
    <property type="term" value="F:phosphorelay sensor kinase activity"/>
    <property type="evidence" value="ECO:0007669"/>
    <property type="project" value="InterPro"/>
</dbReference>
<proteinExistence type="predicted"/>
<name>A0A7W5C9U7_9BACL</name>
<evidence type="ECO:0000313" key="14">
    <source>
        <dbReference type="EMBL" id="MBB3153797.1"/>
    </source>
</evidence>
<dbReference type="PANTHER" id="PTHR45453">
    <property type="entry name" value="PHOSPHATE REGULON SENSOR PROTEIN PHOR"/>
    <property type="match status" value="1"/>
</dbReference>
<feature type="domain" description="Histidine kinase" evidence="13">
    <location>
        <begin position="215"/>
        <end position="429"/>
    </location>
</feature>
<evidence type="ECO:0000256" key="11">
    <source>
        <dbReference type="SAM" id="MobiDB-lite"/>
    </source>
</evidence>
<dbReference type="PROSITE" id="PS50109">
    <property type="entry name" value="HIS_KIN"/>
    <property type="match status" value="1"/>
</dbReference>
<evidence type="ECO:0000256" key="9">
    <source>
        <dbReference type="ARBA" id="ARBA00023012"/>
    </source>
</evidence>
<evidence type="ECO:0000313" key="15">
    <source>
        <dbReference type="Proteomes" id="UP000518605"/>
    </source>
</evidence>
<keyword evidence="8" id="KW-0067">ATP-binding</keyword>
<evidence type="ECO:0000259" key="13">
    <source>
        <dbReference type="PROSITE" id="PS50109"/>
    </source>
</evidence>
<keyword evidence="9" id="KW-0902">Two-component regulatory system</keyword>
<evidence type="ECO:0000256" key="3">
    <source>
        <dbReference type="ARBA" id="ARBA00012438"/>
    </source>
</evidence>
<dbReference type="InterPro" id="IPR004358">
    <property type="entry name" value="Sig_transdc_His_kin-like_C"/>
</dbReference>
<protein>
    <recommendedName>
        <fullName evidence="3">histidine kinase</fullName>
        <ecNumber evidence="3">2.7.13.3</ecNumber>
    </recommendedName>
</protein>
<dbReference type="SUPFAM" id="SSF55874">
    <property type="entry name" value="ATPase domain of HSP90 chaperone/DNA topoisomerase II/histidine kinase"/>
    <property type="match status" value="1"/>
</dbReference>
<dbReference type="GO" id="GO:0005886">
    <property type="term" value="C:plasma membrane"/>
    <property type="evidence" value="ECO:0007669"/>
    <property type="project" value="UniProtKB-SubCell"/>
</dbReference>